<sequence length="97" mass="10806">MKNNMMSFTSALCWLSFWFGAVLVGASWLYARLQEKVFLTGLDKGFLELTSPDSTVALMLSIGIMMVALGLIYVPLYYSAMFIGNTVAILSRKPIRI</sequence>
<name>A0A6I7D8J9_9GAMM</name>
<proteinExistence type="predicted"/>
<dbReference type="Proteomes" id="UP000464700">
    <property type="component" value="Chromosome"/>
</dbReference>
<keyword evidence="1" id="KW-0812">Transmembrane</keyword>
<keyword evidence="1" id="KW-1133">Transmembrane helix</keyword>
<evidence type="ECO:0000313" key="2">
    <source>
        <dbReference type="EMBL" id="QHN10623.1"/>
    </source>
</evidence>
<dbReference type="EMBL" id="CP043925">
    <property type="protein sequence ID" value="QHN10623.1"/>
    <property type="molecule type" value="Genomic_DNA"/>
</dbReference>
<dbReference type="RefSeq" id="WP_109374013.1">
    <property type="nucleotide sequence ID" value="NZ_CAXOLP010000003.1"/>
</dbReference>
<keyword evidence="3" id="KW-1185">Reference proteome</keyword>
<keyword evidence="1" id="KW-0472">Membrane</keyword>
<organism evidence="2 3">
    <name type="scientific">Proteus columbae</name>
    <dbReference type="NCBI Taxonomy" id="1987580"/>
    <lineage>
        <taxon>Bacteria</taxon>
        <taxon>Pseudomonadati</taxon>
        <taxon>Pseudomonadota</taxon>
        <taxon>Gammaproteobacteria</taxon>
        <taxon>Enterobacterales</taxon>
        <taxon>Morganellaceae</taxon>
        <taxon>Proteus</taxon>
    </lineage>
</organism>
<evidence type="ECO:0000256" key="1">
    <source>
        <dbReference type="SAM" id="Phobius"/>
    </source>
</evidence>
<evidence type="ECO:0000313" key="3">
    <source>
        <dbReference type="Proteomes" id="UP000464700"/>
    </source>
</evidence>
<dbReference type="AlphaFoldDB" id="A0A6I7D8J9"/>
<accession>A0A6I7D8J9</accession>
<dbReference type="KEGG" id="pcol:F1325_09155"/>
<protein>
    <submittedName>
        <fullName evidence="2">Uncharacterized protein</fullName>
    </submittedName>
</protein>
<reference evidence="2 3" key="1">
    <citation type="submission" date="2019-09" db="EMBL/GenBank/DDBJ databases">
        <title>Emergence of a chromosome-mediated tetracycline resistance gene in Proteus strain.</title>
        <authorList>
            <person name="He D."/>
            <person name="Wang L."/>
        </authorList>
    </citation>
    <scope>NUCLEOTIDE SEQUENCE [LARGE SCALE GENOMIC DNA]</scope>
    <source>
        <strain evidence="2 3">T60</strain>
    </source>
</reference>
<feature type="transmembrane region" description="Helical" evidence="1">
    <location>
        <begin position="55"/>
        <end position="76"/>
    </location>
</feature>
<gene>
    <name evidence="2" type="ORF">F1325_09155</name>
</gene>